<dbReference type="RefSeq" id="WP_189605048.1">
    <property type="nucleotide sequence ID" value="NZ_BMXB01000010.1"/>
</dbReference>
<feature type="transmembrane region" description="Helical" evidence="1">
    <location>
        <begin position="72"/>
        <end position="93"/>
    </location>
</feature>
<protein>
    <submittedName>
        <fullName evidence="2">Uncharacterized protein</fullName>
    </submittedName>
</protein>
<dbReference type="AlphaFoldDB" id="A0A918SH02"/>
<organism evidence="2 3">
    <name type="scientific">Salinimicrobium marinum</name>
    <dbReference type="NCBI Taxonomy" id="680283"/>
    <lineage>
        <taxon>Bacteria</taxon>
        <taxon>Pseudomonadati</taxon>
        <taxon>Bacteroidota</taxon>
        <taxon>Flavobacteriia</taxon>
        <taxon>Flavobacteriales</taxon>
        <taxon>Flavobacteriaceae</taxon>
        <taxon>Salinimicrobium</taxon>
    </lineage>
</organism>
<evidence type="ECO:0000313" key="3">
    <source>
        <dbReference type="Proteomes" id="UP000610456"/>
    </source>
</evidence>
<feature type="transmembrane region" description="Helical" evidence="1">
    <location>
        <begin position="37"/>
        <end position="60"/>
    </location>
</feature>
<keyword evidence="1" id="KW-1133">Transmembrane helix</keyword>
<sequence length="212" mass="25556">MDELDILKQDWKRQEASLPKLSYDDIYKMLWKRSSSIVKWIFIISIIELFLSTLLSIMFADKAYWDEMERLHLINFTYGFYIVSYAITFYFIYKFYRNYRKISTTDDASTLMKNILKTRRTVKIYIAYVLISTGFSAIIISYFSIKNHRATLQVEETAKYTFETIDWIKFIILGLIALAIFLTLIWLFYRLIYGILLRKLKRNYKELSKLEM</sequence>
<evidence type="ECO:0000313" key="2">
    <source>
        <dbReference type="EMBL" id="GHA42228.1"/>
    </source>
</evidence>
<dbReference type="Proteomes" id="UP000610456">
    <property type="component" value="Unassembled WGS sequence"/>
</dbReference>
<keyword evidence="1" id="KW-0472">Membrane</keyword>
<gene>
    <name evidence="2" type="ORF">GCM10007103_24430</name>
</gene>
<reference evidence="2" key="2">
    <citation type="submission" date="2020-09" db="EMBL/GenBank/DDBJ databases">
        <authorList>
            <person name="Sun Q."/>
            <person name="Kim S."/>
        </authorList>
    </citation>
    <scope>NUCLEOTIDE SEQUENCE</scope>
    <source>
        <strain evidence="2">KCTC 12719</strain>
    </source>
</reference>
<proteinExistence type="predicted"/>
<comment type="caution">
    <text evidence="2">The sequence shown here is derived from an EMBL/GenBank/DDBJ whole genome shotgun (WGS) entry which is preliminary data.</text>
</comment>
<feature type="transmembrane region" description="Helical" evidence="1">
    <location>
        <begin position="122"/>
        <end position="145"/>
    </location>
</feature>
<reference evidence="2" key="1">
    <citation type="journal article" date="2014" name="Int. J. Syst. Evol. Microbiol.">
        <title>Complete genome sequence of Corynebacterium casei LMG S-19264T (=DSM 44701T), isolated from a smear-ripened cheese.</title>
        <authorList>
            <consortium name="US DOE Joint Genome Institute (JGI-PGF)"/>
            <person name="Walter F."/>
            <person name="Albersmeier A."/>
            <person name="Kalinowski J."/>
            <person name="Ruckert C."/>
        </authorList>
    </citation>
    <scope>NUCLEOTIDE SEQUENCE</scope>
    <source>
        <strain evidence="2">KCTC 12719</strain>
    </source>
</reference>
<keyword evidence="1" id="KW-0812">Transmembrane</keyword>
<feature type="transmembrane region" description="Helical" evidence="1">
    <location>
        <begin position="167"/>
        <end position="192"/>
    </location>
</feature>
<keyword evidence="3" id="KW-1185">Reference proteome</keyword>
<accession>A0A918SH02</accession>
<name>A0A918SH02_9FLAO</name>
<evidence type="ECO:0000256" key="1">
    <source>
        <dbReference type="SAM" id="Phobius"/>
    </source>
</evidence>
<dbReference type="EMBL" id="BMXB01000010">
    <property type="protein sequence ID" value="GHA42228.1"/>
    <property type="molecule type" value="Genomic_DNA"/>
</dbReference>